<evidence type="ECO:0000256" key="5">
    <source>
        <dbReference type="ARBA" id="ARBA00023237"/>
    </source>
</evidence>
<dbReference type="Gene3D" id="1.25.40.390">
    <property type="match status" value="1"/>
</dbReference>
<feature type="chain" id="PRO_5023085306" evidence="6">
    <location>
        <begin position="21"/>
        <end position="647"/>
    </location>
</feature>
<name>A0A5B3G8Z4_9BACT</name>
<accession>A0A5B3G8Z4</accession>
<dbReference type="SUPFAM" id="SSF48452">
    <property type="entry name" value="TPR-like"/>
    <property type="match status" value="1"/>
</dbReference>
<evidence type="ECO:0000259" key="7">
    <source>
        <dbReference type="Pfam" id="PF07980"/>
    </source>
</evidence>
<dbReference type="RefSeq" id="WP_149887367.1">
    <property type="nucleotide sequence ID" value="NZ_CAUCFE010000001.1"/>
</dbReference>
<evidence type="ECO:0000259" key="8">
    <source>
        <dbReference type="Pfam" id="PF14322"/>
    </source>
</evidence>
<feature type="signal peptide" evidence="6">
    <location>
        <begin position="1"/>
        <end position="20"/>
    </location>
</feature>
<dbReference type="InterPro" id="IPR033985">
    <property type="entry name" value="SusD-like_N"/>
</dbReference>
<keyword evidence="3 6" id="KW-0732">Signal</keyword>
<keyword evidence="4" id="KW-0472">Membrane</keyword>
<protein>
    <submittedName>
        <fullName evidence="9">RagB/SusD family nutrient uptake outer membrane protein</fullName>
    </submittedName>
</protein>
<evidence type="ECO:0000256" key="3">
    <source>
        <dbReference type="ARBA" id="ARBA00022729"/>
    </source>
</evidence>
<dbReference type="InterPro" id="IPR012944">
    <property type="entry name" value="SusD_RagB_dom"/>
</dbReference>
<evidence type="ECO:0000256" key="1">
    <source>
        <dbReference type="ARBA" id="ARBA00004442"/>
    </source>
</evidence>
<feature type="domain" description="RagB/SusD" evidence="7">
    <location>
        <begin position="350"/>
        <end position="647"/>
    </location>
</feature>
<reference evidence="9 10" key="1">
    <citation type="journal article" date="2019" name="Nat. Med.">
        <title>A library of human gut bacterial isolates paired with longitudinal multiomics data enables mechanistic microbiome research.</title>
        <authorList>
            <person name="Poyet M."/>
            <person name="Groussin M."/>
            <person name="Gibbons S.M."/>
            <person name="Avila-Pacheco J."/>
            <person name="Jiang X."/>
            <person name="Kearney S.M."/>
            <person name="Perrotta A.R."/>
            <person name="Berdy B."/>
            <person name="Zhao S."/>
            <person name="Lieberman T.D."/>
            <person name="Swanson P.K."/>
            <person name="Smith M."/>
            <person name="Roesemann S."/>
            <person name="Alexander J.E."/>
            <person name="Rich S.A."/>
            <person name="Livny J."/>
            <person name="Vlamakis H."/>
            <person name="Clish C."/>
            <person name="Bullock K."/>
            <person name="Deik A."/>
            <person name="Scott J."/>
            <person name="Pierce K.A."/>
            <person name="Xavier R.J."/>
            <person name="Alm E.J."/>
        </authorList>
    </citation>
    <scope>NUCLEOTIDE SEQUENCE [LARGE SCALE GENOMIC DNA]</scope>
    <source>
        <strain evidence="9 10">BIOML-A2</strain>
    </source>
</reference>
<dbReference type="Pfam" id="PF14322">
    <property type="entry name" value="SusD-like_3"/>
    <property type="match status" value="1"/>
</dbReference>
<evidence type="ECO:0000256" key="2">
    <source>
        <dbReference type="ARBA" id="ARBA00006275"/>
    </source>
</evidence>
<comment type="similarity">
    <text evidence="2">Belongs to the SusD family.</text>
</comment>
<dbReference type="GO" id="GO:0009279">
    <property type="term" value="C:cell outer membrane"/>
    <property type="evidence" value="ECO:0007669"/>
    <property type="project" value="UniProtKB-SubCell"/>
</dbReference>
<dbReference type="AlphaFoldDB" id="A0A5B3G8Z4"/>
<evidence type="ECO:0000313" key="9">
    <source>
        <dbReference type="EMBL" id="KAA2370098.1"/>
    </source>
</evidence>
<dbReference type="PROSITE" id="PS51257">
    <property type="entry name" value="PROKAR_LIPOPROTEIN"/>
    <property type="match status" value="1"/>
</dbReference>
<dbReference type="Proteomes" id="UP000323567">
    <property type="component" value="Unassembled WGS sequence"/>
</dbReference>
<evidence type="ECO:0000256" key="6">
    <source>
        <dbReference type="SAM" id="SignalP"/>
    </source>
</evidence>
<organism evidence="9 10">
    <name type="scientific">Alistipes shahii</name>
    <dbReference type="NCBI Taxonomy" id="328814"/>
    <lineage>
        <taxon>Bacteria</taxon>
        <taxon>Pseudomonadati</taxon>
        <taxon>Bacteroidota</taxon>
        <taxon>Bacteroidia</taxon>
        <taxon>Bacteroidales</taxon>
        <taxon>Rikenellaceae</taxon>
        <taxon>Alistipes</taxon>
    </lineage>
</organism>
<comment type="caution">
    <text evidence="9">The sequence shown here is derived from an EMBL/GenBank/DDBJ whole genome shotgun (WGS) entry which is preliminary data.</text>
</comment>
<dbReference type="EMBL" id="VVXK01000010">
    <property type="protein sequence ID" value="KAA2370098.1"/>
    <property type="molecule type" value="Genomic_DNA"/>
</dbReference>
<sequence>MKKIAMALALLLAAASCDFLDVVPEGSPTQDDIYKTQAQAEKMLFMVYGKCPDLFHAQAMPDLSGGDDLISSYYGSVRYFSWKSLVYATSQESPTNTYFNMWGTTSGLPTGNYSYNIYEGIRYAYNFLNNIGSVPDISEANLRYWSGEAHFLIAHLHQILLEYYGPIVLAREEIDLNAPASSVNVPRSTYDECVNFIEEEFRKAADMLPDYWGPIAYGRAIKATALAYRARLLLYAASPLVNGNSEFYADFVNKDGTHLINQTYDAEKWKRAMDAAKEAIDCVEASKETGAYTMDDRQLGLSVSKSTSTTDPFELGRANYTYIFTGDGNATQFLNQNEYLMSLNKSGSITYTQKQFGCHLANNYTKVSGAYRGYLCPTFEAVQMYYTRNGLPWEDDPETKDIDPLAYNKAAGTVEMHLHKEPRFYASVGYDRGTYRFNGGKMTIKAHKGEPQGFTGSYDNEYQSYNGYFCQKWVNEQSKMTLNSSGNYSVSTYMSYVFPYMRIAELYLSYAEADFEYDGTLSDYGYECLNKIRSRCGLPTFQDSWSRAGGIPSGQKLRDIIRRERSIEFMLEGRRFHDIRRWKIAEECLRPIPKAWNIEGDTPEKFYKLVDMKENDTRIFTTPKHYWLAIPNSQLNINGQLVQNPGY</sequence>
<proteinExistence type="inferred from homology"/>
<evidence type="ECO:0000313" key="10">
    <source>
        <dbReference type="Proteomes" id="UP000323567"/>
    </source>
</evidence>
<comment type="subcellular location">
    <subcellularLocation>
        <location evidence="1">Cell outer membrane</location>
    </subcellularLocation>
</comment>
<evidence type="ECO:0000256" key="4">
    <source>
        <dbReference type="ARBA" id="ARBA00023136"/>
    </source>
</evidence>
<gene>
    <name evidence="9" type="ORF">F2Y13_08495</name>
</gene>
<dbReference type="Pfam" id="PF07980">
    <property type="entry name" value="SusD_RagB"/>
    <property type="match status" value="1"/>
</dbReference>
<dbReference type="InterPro" id="IPR011990">
    <property type="entry name" value="TPR-like_helical_dom_sf"/>
</dbReference>
<feature type="domain" description="SusD-like N-terminal" evidence="8">
    <location>
        <begin position="108"/>
        <end position="234"/>
    </location>
</feature>
<keyword evidence="5" id="KW-0998">Cell outer membrane</keyword>